<proteinExistence type="predicted"/>
<dbReference type="Proteomes" id="UP000294749">
    <property type="component" value="Unassembled WGS sequence"/>
</dbReference>
<comment type="caution">
    <text evidence="1">The sequence shown here is derived from an EMBL/GenBank/DDBJ whole genome shotgun (WGS) entry which is preliminary data.</text>
</comment>
<dbReference type="EMBL" id="SOAY01000005">
    <property type="protein sequence ID" value="TDT50338.1"/>
    <property type="molecule type" value="Genomic_DNA"/>
</dbReference>
<gene>
    <name evidence="1" type="ORF">CLV90_0130</name>
</gene>
<dbReference type="AlphaFoldDB" id="A0A4R7K8L5"/>
<protein>
    <submittedName>
        <fullName evidence="1">Uncharacterized protein</fullName>
    </submittedName>
</protein>
<reference evidence="1 2" key="1">
    <citation type="submission" date="2019-03" db="EMBL/GenBank/DDBJ databases">
        <title>Genomic Encyclopedia of Archaeal and Bacterial Type Strains, Phase II (KMG-II): from individual species to whole genera.</title>
        <authorList>
            <person name="Goeker M."/>
        </authorList>
    </citation>
    <scope>NUCLEOTIDE SEQUENCE [LARGE SCALE GENOMIC DNA]</scope>
    <source>
        <strain evidence="1 2">DSM 25233</strain>
    </source>
</reference>
<name>A0A4R7K8L5_9FLAO</name>
<sequence length="48" mass="5752">MIFPLKSSFLTRQLMLTFNDIVKNILSNYIILKNFIRLFLDQKMTSKL</sequence>
<evidence type="ECO:0000313" key="2">
    <source>
        <dbReference type="Proteomes" id="UP000294749"/>
    </source>
</evidence>
<evidence type="ECO:0000313" key="1">
    <source>
        <dbReference type="EMBL" id="TDT50338.1"/>
    </source>
</evidence>
<accession>A0A4R7K8L5</accession>
<organism evidence="1 2">
    <name type="scientific">Maribacter spongiicola</name>
    <dbReference type="NCBI Taxonomy" id="1206753"/>
    <lineage>
        <taxon>Bacteria</taxon>
        <taxon>Pseudomonadati</taxon>
        <taxon>Bacteroidota</taxon>
        <taxon>Flavobacteriia</taxon>
        <taxon>Flavobacteriales</taxon>
        <taxon>Flavobacteriaceae</taxon>
        <taxon>Maribacter</taxon>
    </lineage>
</organism>
<keyword evidence="2" id="KW-1185">Reference proteome</keyword>